<dbReference type="RefSeq" id="WP_231754306.1">
    <property type="nucleotide sequence ID" value="NZ_CP036271.1"/>
</dbReference>
<evidence type="ECO:0000313" key="2">
    <source>
        <dbReference type="Proteomes" id="UP000315700"/>
    </source>
</evidence>
<dbReference type="Proteomes" id="UP000315700">
    <property type="component" value="Chromosome"/>
</dbReference>
<organism evidence="1 2">
    <name type="scientific">Caulifigura coniformis</name>
    <dbReference type="NCBI Taxonomy" id="2527983"/>
    <lineage>
        <taxon>Bacteria</taxon>
        <taxon>Pseudomonadati</taxon>
        <taxon>Planctomycetota</taxon>
        <taxon>Planctomycetia</taxon>
        <taxon>Planctomycetales</taxon>
        <taxon>Planctomycetaceae</taxon>
        <taxon>Caulifigura</taxon>
    </lineage>
</organism>
<dbReference type="AlphaFoldDB" id="A0A517SEC3"/>
<reference evidence="1 2" key="1">
    <citation type="submission" date="2019-02" db="EMBL/GenBank/DDBJ databases">
        <title>Deep-cultivation of Planctomycetes and their phenomic and genomic characterization uncovers novel biology.</title>
        <authorList>
            <person name="Wiegand S."/>
            <person name="Jogler M."/>
            <person name="Boedeker C."/>
            <person name="Pinto D."/>
            <person name="Vollmers J."/>
            <person name="Rivas-Marin E."/>
            <person name="Kohn T."/>
            <person name="Peeters S.H."/>
            <person name="Heuer A."/>
            <person name="Rast P."/>
            <person name="Oberbeckmann S."/>
            <person name="Bunk B."/>
            <person name="Jeske O."/>
            <person name="Meyerdierks A."/>
            <person name="Storesund J.E."/>
            <person name="Kallscheuer N."/>
            <person name="Luecker S."/>
            <person name="Lage O.M."/>
            <person name="Pohl T."/>
            <person name="Merkel B.J."/>
            <person name="Hornburger P."/>
            <person name="Mueller R.-W."/>
            <person name="Bruemmer F."/>
            <person name="Labrenz M."/>
            <person name="Spormann A.M."/>
            <person name="Op den Camp H."/>
            <person name="Overmann J."/>
            <person name="Amann R."/>
            <person name="Jetten M.S.M."/>
            <person name="Mascher T."/>
            <person name="Medema M.H."/>
            <person name="Devos D.P."/>
            <person name="Kaster A.-K."/>
            <person name="Ovreas L."/>
            <person name="Rohde M."/>
            <person name="Galperin M.Y."/>
            <person name="Jogler C."/>
        </authorList>
    </citation>
    <scope>NUCLEOTIDE SEQUENCE [LARGE SCALE GENOMIC DNA]</scope>
    <source>
        <strain evidence="1 2">Pan44</strain>
    </source>
</reference>
<dbReference type="KEGG" id="ccos:Pan44_25130"/>
<protein>
    <submittedName>
        <fullName evidence="1">Uncharacterized protein</fullName>
    </submittedName>
</protein>
<name>A0A517SEC3_9PLAN</name>
<keyword evidence="2" id="KW-1185">Reference proteome</keyword>
<sequence length="96" mass="10963">MPAFQLYLRTLLKTAFENASLDPEPIVSRVAQLWKKADYGTCTELRTNEILAIDHVQAQQDEASARDNEADEMSFEDHLNLILSPPTAEERMAWKN</sequence>
<proteinExistence type="predicted"/>
<gene>
    <name evidence="1" type="ORF">Pan44_25130</name>
</gene>
<dbReference type="InParanoid" id="A0A517SEC3"/>
<accession>A0A517SEC3</accession>
<evidence type="ECO:0000313" key="1">
    <source>
        <dbReference type="EMBL" id="QDT54480.1"/>
    </source>
</evidence>
<dbReference type="EMBL" id="CP036271">
    <property type="protein sequence ID" value="QDT54480.1"/>
    <property type="molecule type" value="Genomic_DNA"/>
</dbReference>